<sequence>MNVDNQAQLIAVKSEATLMTSLLSQPPAMASSIHPTPFPTPLRTMSNKLDAAAKDAEGKIQSAVGSLTGDKGQQLKGEAKQVQADVMQAEAKVKEEAKKAARKLDDATD</sequence>
<dbReference type="RefSeq" id="WP_323355678.1">
    <property type="nucleotide sequence ID" value="NZ_JAYGHY010000006.1"/>
</dbReference>
<organism evidence="2 3">
    <name type="scientific">Cyanobium gracile UHCC 0281</name>
    <dbReference type="NCBI Taxonomy" id="3110309"/>
    <lineage>
        <taxon>Bacteria</taxon>
        <taxon>Bacillati</taxon>
        <taxon>Cyanobacteriota</taxon>
        <taxon>Cyanophyceae</taxon>
        <taxon>Synechococcales</taxon>
        <taxon>Prochlorococcaceae</taxon>
        <taxon>Cyanobium</taxon>
    </lineage>
</organism>
<protein>
    <submittedName>
        <fullName evidence="2">CsbD family protein</fullName>
    </submittedName>
</protein>
<dbReference type="InterPro" id="IPR036629">
    <property type="entry name" value="YjbJ_sf"/>
</dbReference>
<evidence type="ECO:0000313" key="3">
    <source>
        <dbReference type="Proteomes" id="UP001302329"/>
    </source>
</evidence>
<dbReference type="EMBL" id="JAYGHY010000006">
    <property type="protein sequence ID" value="MEA5441549.1"/>
    <property type="molecule type" value="Genomic_DNA"/>
</dbReference>
<name>A0ABU5SSN5_9CYAN</name>
<reference evidence="2 3" key="1">
    <citation type="submission" date="2023-12" db="EMBL/GenBank/DDBJ databases">
        <title>Baltic Sea Cyanobacteria.</title>
        <authorList>
            <person name="Delbaje E."/>
            <person name="Fewer D.P."/>
            <person name="Shishido T.K."/>
        </authorList>
    </citation>
    <scope>NUCLEOTIDE SEQUENCE [LARGE SCALE GENOMIC DNA]</scope>
    <source>
        <strain evidence="2 3">UHCC 0281</strain>
    </source>
</reference>
<feature type="coiled-coil region" evidence="1">
    <location>
        <begin position="72"/>
        <end position="99"/>
    </location>
</feature>
<dbReference type="Proteomes" id="UP001302329">
    <property type="component" value="Unassembled WGS sequence"/>
</dbReference>
<dbReference type="SUPFAM" id="SSF69047">
    <property type="entry name" value="Hypothetical protein YjbJ"/>
    <property type="match status" value="1"/>
</dbReference>
<gene>
    <name evidence="2" type="ORF">VB739_03180</name>
</gene>
<proteinExistence type="predicted"/>
<accession>A0ABU5SSN5</accession>
<comment type="caution">
    <text evidence="2">The sequence shown here is derived from an EMBL/GenBank/DDBJ whole genome shotgun (WGS) entry which is preliminary data.</text>
</comment>
<evidence type="ECO:0000256" key="1">
    <source>
        <dbReference type="SAM" id="Coils"/>
    </source>
</evidence>
<keyword evidence="1" id="KW-0175">Coiled coil</keyword>
<keyword evidence="3" id="KW-1185">Reference proteome</keyword>
<evidence type="ECO:0000313" key="2">
    <source>
        <dbReference type="EMBL" id="MEA5441549.1"/>
    </source>
</evidence>